<dbReference type="Proteomes" id="UP000070160">
    <property type="component" value="Unassembled WGS sequence"/>
</dbReference>
<name>A0A134CJG4_9FIRM</name>
<comment type="caution">
    <text evidence="1">The sequence shown here is derived from an EMBL/GenBank/DDBJ whole genome shotgun (WGS) entry which is preliminary data.</text>
</comment>
<evidence type="ECO:0000313" key="1">
    <source>
        <dbReference type="EMBL" id="KXB92348.1"/>
    </source>
</evidence>
<keyword evidence="2" id="KW-1185">Reference proteome</keyword>
<reference evidence="2" key="1">
    <citation type="submission" date="2016-01" db="EMBL/GenBank/DDBJ databases">
        <authorList>
            <person name="Mitreva M."/>
            <person name="Pepin K.H."/>
            <person name="Mihindukulasuriya K.A."/>
            <person name="Fulton R."/>
            <person name="Fronick C."/>
            <person name="O'Laughlin M."/>
            <person name="Miner T."/>
            <person name="Herter B."/>
            <person name="Rosa B.A."/>
            <person name="Cordes M."/>
            <person name="Tomlinson C."/>
            <person name="Wollam A."/>
            <person name="Palsikar V.B."/>
            <person name="Mardis E.R."/>
            <person name="Wilson R.K."/>
        </authorList>
    </citation>
    <scope>NUCLEOTIDE SEQUENCE [LARGE SCALE GENOMIC DNA]</scope>
    <source>
        <strain evidence="2">KA00182</strain>
    </source>
</reference>
<dbReference type="EMBL" id="LSDT01000014">
    <property type="protein sequence ID" value="KXB92348.1"/>
    <property type="molecule type" value="Genomic_DNA"/>
</dbReference>
<sequence>MLFSSTFEFLNILKIAIEITAAGIEDEKVRPTFKPRYTFDAVKMIVIKTPNSIPRTVNSGKDG</sequence>
<gene>
    <name evidence="1" type="ORF">HMPREF3182_00465</name>
</gene>
<accession>A0A134CJG4</accession>
<dbReference type="AlphaFoldDB" id="A0A134CJG4"/>
<proteinExistence type="predicted"/>
<organism evidence="1 2">
    <name type="scientific">Megasphaera hutchinsoni</name>
    <dbReference type="NCBI Taxonomy" id="1588748"/>
    <lineage>
        <taxon>Bacteria</taxon>
        <taxon>Bacillati</taxon>
        <taxon>Bacillota</taxon>
        <taxon>Negativicutes</taxon>
        <taxon>Veillonellales</taxon>
        <taxon>Veillonellaceae</taxon>
        <taxon>Megasphaera</taxon>
    </lineage>
</organism>
<evidence type="ECO:0000313" key="2">
    <source>
        <dbReference type="Proteomes" id="UP000070160"/>
    </source>
</evidence>
<protein>
    <submittedName>
        <fullName evidence="1">Uncharacterized protein</fullName>
    </submittedName>
</protein>